<gene>
    <name evidence="9" type="ORF">J2T10_004404</name>
</gene>
<accession>A0ABT9TVB4</accession>
<proteinExistence type="predicted"/>
<feature type="transmembrane region" description="Helical" evidence="8">
    <location>
        <begin position="90"/>
        <end position="112"/>
    </location>
</feature>
<feature type="transmembrane region" description="Helical" evidence="8">
    <location>
        <begin position="162"/>
        <end position="181"/>
    </location>
</feature>
<organism evidence="9 10">
    <name type="scientific">Paenarthrobacter nicotinovorans</name>
    <name type="common">Arthrobacter nicotinovorans</name>
    <dbReference type="NCBI Taxonomy" id="29320"/>
    <lineage>
        <taxon>Bacteria</taxon>
        <taxon>Bacillati</taxon>
        <taxon>Actinomycetota</taxon>
        <taxon>Actinomycetes</taxon>
        <taxon>Micrococcales</taxon>
        <taxon>Micrococcaceae</taxon>
        <taxon>Paenarthrobacter</taxon>
    </lineage>
</organism>
<dbReference type="PROSITE" id="PS00713">
    <property type="entry name" value="NA_DICARBOXYL_SYMP_1"/>
    <property type="match status" value="1"/>
</dbReference>
<dbReference type="RefSeq" id="WP_306879970.1">
    <property type="nucleotide sequence ID" value="NZ_JAUSSW010000022.1"/>
</dbReference>
<protein>
    <submittedName>
        <fullName evidence="9">Aerobic C4-dicarboxylate transport protein</fullName>
    </submittedName>
</protein>
<dbReference type="Gene3D" id="1.10.3860.10">
    <property type="entry name" value="Sodium:dicarboxylate symporter"/>
    <property type="match status" value="1"/>
</dbReference>
<keyword evidence="10" id="KW-1185">Reference proteome</keyword>
<dbReference type="PANTHER" id="PTHR42865:SF1">
    <property type="entry name" value="AEROBIC C4-DICARBOXYLATE TRANSPORT PROTEIN"/>
    <property type="match status" value="1"/>
</dbReference>
<feature type="region of interest" description="Disordered" evidence="7">
    <location>
        <begin position="436"/>
        <end position="461"/>
    </location>
</feature>
<evidence type="ECO:0000256" key="4">
    <source>
        <dbReference type="ARBA" id="ARBA00022847"/>
    </source>
</evidence>
<evidence type="ECO:0000256" key="3">
    <source>
        <dbReference type="ARBA" id="ARBA00022692"/>
    </source>
</evidence>
<evidence type="ECO:0000256" key="6">
    <source>
        <dbReference type="ARBA" id="ARBA00023136"/>
    </source>
</evidence>
<dbReference type="EMBL" id="JAUSSW010000022">
    <property type="protein sequence ID" value="MDQ0104728.1"/>
    <property type="molecule type" value="Genomic_DNA"/>
</dbReference>
<dbReference type="Pfam" id="PF00375">
    <property type="entry name" value="SDF"/>
    <property type="match status" value="1"/>
</dbReference>
<dbReference type="InterPro" id="IPR018107">
    <property type="entry name" value="Na-dicarboxylate_symporter_CS"/>
</dbReference>
<feature type="transmembrane region" description="Helical" evidence="8">
    <location>
        <begin position="21"/>
        <end position="40"/>
    </location>
</feature>
<dbReference type="InterPro" id="IPR036458">
    <property type="entry name" value="Na:dicarbo_symporter_sf"/>
</dbReference>
<evidence type="ECO:0000256" key="1">
    <source>
        <dbReference type="ARBA" id="ARBA00004141"/>
    </source>
</evidence>
<feature type="transmembrane region" description="Helical" evidence="8">
    <location>
        <begin position="202"/>
        <end position="227"/>
    </location>
</feature>
<feature type="compositionally biased region" description="Polar residues" evidence="7">
    <location>
        <begin position="452"/>
        <end position="461"/>
    </location>
</feature>
<dbReference type="Proteomes" id="UP001244563">
    <property type="component" value="Unassembled WGS sequence"/>
</dbReference>
<evidence type="ECO:0000313" key="10">
    <source>
        <dbReference type="Proteomes" id="UP001244563"/>
    </source>
</evidence>
<evidence type="ECO:0000256" key="2">
    <source>
        <dbReference type="ARBA" id="ARBA00022448"/>
    </source>
</evidence>
<keyword evidence="4" id="KW-0769">Symport</keyword>
<evidence type="ECO:0000256" key="5">
    <source>
        <dbReference type="ARBA" id="ARBA00022989"/>
    </source>
</evidence>
<sequence>MKIPTSATAVSPAAKKPLYKSLFFQILVAVVLGIAIGYLWPDLGSALRPLGDGFIQLIKMIIAPLIFLVIVTGISAVGDVKAVGRVGVKALIYFTAATLFALAFGLVVANIVQPGAGLNIDPATLSADAVNAKTTAAPPKDAGQFLLGIIPTSVVGAFASNSLLQVLCFAVFFGAAIVVVGREKCKPVVDVMETTLELFFKIMGWVMRVAPVGAFGAMAFIIGQYGLSSLSTYALLIAACYGSAVVFIALLFVVAWVYPRVPLWQFIKYTREEFLLALGTASTESVLPHIMTKLTNAGCSRATTGLVVPTGYSFNLDGAALYLSISLLFLAQAFGHNLDLGQQLAALGILMLTSKGMAGVPGSAFLALSATAGALGIFPVAGVALLLGADRLMDSMRVVVNLLGNCVATFVVSKWEGQFDREAMLAAFRGETTNTEVSETAAEPSVPALTTPRLTSDTYSA</sequence>
<keyword evidence="6 8" id="KW-0472">Membrane</keyword>
<feature type="transmembrane region" description="Helical" evidence="8">
    <location>
        <begin position="358"/>
        <end position="387"/>
    </location>
</feature>
<evidence type="ECO:0000256" key="7">
    <source>
        <dbReference type="SAM" id="MobiDB-lite"/>
    </source>
</evidence>
<comment type="subcellular location">
    <subcellularLocation>
        <location evidence="1">Membrane</location>
        <topology evidence="1">Multi-pass membrane protein</topology>
    </subcellularLocation>
</comment>
<reference evidence="9 10" key="1">
    <citation type="submission" date="2023-07" db="EMBL/GenBank/DDBJ databases">
        <title>Sorghum-associated microbial communities from plants grown in Nebraska, USA.</title>
        <authorList>
            <person name="Schachtman D."/>
        </authorList>
    </citation>
    <scope>NUCLEOTIDE SEQUENCE [LARGE SCALE GENOMIC DNA]</scope>
    <source>
        <strain evidence="9 10">CC523</strain>
    </source>
</reference>
<keyword evidence="3 8" id="KW-0812">Transmembrane</keyword>
<feature type="transmembrane region" description="Helical" evidence="8">
    <location>
        <begin position="319"/>
        <end position="338"/>
    </location>
</feature>
<feature type="transmembrane region" description="Helical" evidence="8">
    <location>
        <begin position="60"/>
        <end position="78"/>
    </location>
</feature>
<dbReference type="PROSITE" id="PS00714">
    <property type="entry name" value="NA_DICARBOXYL_SYMP_2"/>
    <property type="match status" value="1"/>
</dbReference>
<evidence type="ECO:0000256" key="8">
    <source>
        <dbReference type="SAM" id="Phobius"/>
    </source>
</evidence>
<dbReference type="PRINTS" id="PR00173">
    <property type="entry name" value="EDTRNSPORT"/>
</dbReference>
<keyword evidence="2" id="KW-0813">Transport</keyword>
<evidence type="ECO:0000313" key="9">
    <source>
        <dbReference type="EMBL" id="MDQ0104728.1"/>
    </source>
</evidence>
<dbReference type="SUPFAM" id="SSF118215">
    <property type="entry name" value="Proton glutamate symport protein"/>
    <property type="match status" value="1"/>
</dbReference>
<name>A0ABT9TVB4_PAENI</name>
<dbReference type="PANTHER" id="PTHR42865">
    <property type="entry name" value="PROTON/GLUTAMATE-ASPARTATE SYMPORTER"/>
    <property type="match status" value="1"/>
</dbReference>
<feature type="transmembrane region" description="Helical" evidence="8">
    <location>
        <begin position="233"/>
        <end position="258"/>
    </location>
</feature>
<dbReference type="InterPro" id="IPR001991">
    <property type="entry name" value="Na-dicarboxylate_symporter"/>
</dbReference>
<keyword evidence="5 8" id="KW-1133">Transmembrane helix</keyword>
<comment type="caution">
    <text evidence="9">The sequence shown here is derived from an EMBL/GenBank/DDBJ whole genome shotgun (WGS) entry which is preliminary data.</text>
</comment>